<comment type="catalytic activity">
    <reaction evidence="12">
        <text>GTP + H2O = GDP + phosphate + H(+)</text>
        <dbReference type="Rhea" id="RHEA:19669"/>
        <dbReference type="ChEBI" id="CHEBI:15377"/>
        <dbReference type="ChEBI" id="CHEBI:15378"/>
        <dbReference type="ChEBI" id="CHEBI:37565"/>
        <dbReference type="ChEBI" id="CHEBI:43474"/>
        <dbReference type="ChEBI" id="CHEBI:58189"/>
    </reaction>
    <physiologicalReaction direction="left-to-right" evidence="12">
        <dbReference type="Rhea" id="RHEA:19670"/>
    </physiologicalReaction>
</comment>
<keyword evidence="4" id="KW-0378">Hydrolase</keyword>
<accession>A0A3B0JQB4</accession>
<dbReference type="GO" id="GO:0005525">
    <property type="term" value="F:GTP binding"/>
    <property type="evidence" value="ECO:0007669"/>
    <property type="project" value="UniProtKB-KW"/>
</dbReference>
<evidence type="ECO:0000256" key="12">
    <source>
        <dbReference type="ARBA" id="ARBA00049117"/>
    </source>
</evidence>
<dbReference type="PROSITE" id="PS51420">
    <property type="entry name" value="RHO"/>
    <property type="match status" value="1"/>
</dbReference>
<dbReference type="InterPro" id="IPR027417">
    <property type="entry name" value="P-loop_NTPase"/>
</dbReference>
<evidence type="ECO:0000256" key="7">
    <source>
        <dbReference type="ARBA" id="ARBA00023136"/>
    </source>
</evidence>
<dbReference type="InterPro" id="IPR005225">
    <property type="entry name" value="Small_GTP-bd"/>
</dbReference>
<proteinExistence type="inferred from homology"/>
<keyword evidence="1" id="KW-0488">Methylation</keyword>
<gene>
    <name evidence="13" type="ORF">DGUA_6G016956</name>
</gene>
<name>A0A3B0JQB4_DROGU</name>
<dbReference type="GO" id="GO:0003924">
    <property type="term" value="F:GTPase activity"/>
    <property type="evidence" value="ECO:0007669"/>
    <property type="project" value="InterPro"/>
</dbReference>
<evidence type="ECO:0000256" key="1">
    <source>
        <dbReference type="ARBA" id="ARBA00022481"/>
    </source>
</evidence>
<dbReference type="Gene3D" id="3.40.50.300">
    <property type="entry name" value="P-loop containing nucleotide triphosphate hydrolases"/>
    <property type="match status" value="1"/>
</dbReference>
<keyword evidence="14" id="KW-1185">Reference proteome</keyword>
<evidence type="ECO:0000313" key="14">
    <source>
        <dbReference type="Proteomes" id="UP000268350"/>
    </source>
</evidence>
<dbReference type="PROSITE" id="PS51419">
    <property type="entry name" value="RAB"/>
    <property type="match status" value="1"/>
</dbReference>
<dbReference type="SMART" id="SM00175">
    <property type="entry name" value="RAB"/>
    <property type="match status" value="1"/>
</dbReference>
<comment type="similarity">
    <text evidence="11">Belongs to the small GTPase superfamily. Rheb family.</text>
</comment>
<sequence>MPPKERNIAIMGYRSVVIIYVLPAGKSSLSIQFVEGQFVDSYDPTIENTFTKETKVNSQEYDMKLIDTAGQDEYSIFPVQYSMDFHGYVLVYSITSQKSFEVIKIIYEKLLDVMGKKYVPVVLVGNKTDLHQERTVTTEEGKKLAESWRAAFLETSAKQNESVGDIFHQLLILIENENGNPQEKSSCIIS</sequence>
<dbReference type="PANTHER" id="PTHR24070">
    <property type="entry name" value="RAS, DI-RAS, AND RHEB FAMILY MEMBERS OF SMALL GTPASE SUPERFAMILY"/>
    <property type="match status" value="1"/>
</dbReference>
<dbReference type="SMART" id="SM00174">
    <property type="entry name" value="RHO"/>
    <property type="match status" value="1"/>
</dbReference>
<dbReference type="GO" id="GO:0046872">
    <property type="term" value="F:metal ion binding"/>
    <property type="evidence" value="ECO:0007669"/>
    <property type="project" value="UniProtKB-KW"/>
</dbReference>
<evidence type="ECO:0000256" key="4">
    <source>
        <dbReference type="ARBA" id="ARBA00022801"/>
    </source>
</evidence>
<evidence type="ECO:0000256" key="5">
    <source>
        <dbReference type="ARBA" id="ARBA00022842"/>
    </source>
</evidence>
<dbReference type="CDD" id="cd04137">
    <property type="entry name" value="RheB"/>
    <property type="match status" value="1"/>
</dbReference>
<dbReference type="NCBIfam" id="TIGR00231">
    <property type="entry name" value="small_GTP"/>
    <property type="match status" value="1"/>
</dbReference>
<keyword evidence="6" id="KW-0342">GTP-binding</keyword>
<dbReference type="GO" id="GO:0007165">
    <property type="term" value="P:signal transduction"/>
    <property type="evidence" value="ECO:0007669"/>
    <property type="project" value="InterPro"/>
</dbReference>
<dbReference type="GO" id="GO:0005789">
    <property type="term" value="C:endoplasmic reticulum membrane"/>
    <property type="evidence" value="ECO:0007669"/>
    <property type="project" value="UniProtKB-SubCell"/>
</dbReference>
<keyword evidence="8" id="KW-0449">Lipoprotein</keyword>
<dbReference type="PRINTS" id="PR00449">
    <property type="entry name" value="RASTRNSFRMNG"/>
</dbReference>
<evidence type="ECO:0000256" key="8">
    <source>
        <dbReference type="ARBA" id="ARBA00023288"/>
    </source>
</evidence>
<dbReference type="SUPFAM" id="SSF52540">
    <property type="entry name" value="P-loop containing nucleoside triphosphate hydrolases"/>
    <property type="match status" value="1"/>
</dbReference>
<dbReference type="PROSITE" id="PS51421">
    <property type="entry name" value="RAS"/>
    <property type="match status" value="1"/>
</dbReference>
<dbReference type="FunFam" id="3.40.50.300:FF:000273">
    <property type="entry name" value="GTP-binding protein Rheb homolog"/>
    <property type="match status" value="1"/>
</dbReference>
<dbReference type="Proteomes" id="UP000268350">
    <property type="component" value="Unassembled WGS sequence"/>
</dbReference>
<evidence type="ECO:0000256" key="3">
    <source>
        <dbReference type="ARBA" id="ARBA00022741"/>
    </source>
</evidence>
<organism evidence="13 14">
    <name type="scientific">Drosophila guanche</name>
    <name type="common">Fruit fly</name>
    <dbReference type="NCBI Taxonomy" id="7266"/>
    <lineage>
        <taxon>Eukaryota</taxon>
        <taxon>Metazoa</taxon>
        <taxon>Ecdysozoa</taxon>
        <taxon>Arthropoda</taxon>
        <taxon>Hexapoda</taxon>
        <taxon>Insecta</taxon>
        <taxon>Pterygota</taxon>
        <taxon>Neoptera</taxon>
        <taxon>Endopterygota</taxon>
        <taxon>Diptera</taxon>
        <taxon>Brachycera</taxon>
        <taxon>Muscomorpha</taxon>
        <taxon>Ephydroidea</taxon>
        <taxon>Drosophilidae</taxon>
        <taxon>Drosophila</taxon>
        <taxon>Sophophora</taxon>
    </lineage>
</organism>
<dbReference type="Pfam" id="PF00071">
    <property type="entry name" value="Ras"/>
    <property type="match status" value="1"/>
</dbReference>
<dbReference type="InterPro" id="IPR001806">
    <property type="entry name" value="Small_GTPase"/>
</dbReference>
<dbReference type="SMART" id="SM00173">
    <property type="entry name" value="RAS"/>
    <property type="match status" value="1"/>
</dbReference>
<comment type="subcellular location">
    <subcellularLocation>
        <location evidence="10">Endoplasmic reticulum membrane</location>
        <topology evidence="10">Lipid-anchor</topology>
        <orientation evidence="10">Cytoplasmic side</orientation>
    </subcellularLocation>
</comment>
<protein>
    <submittedName>
        <fullName evidence="13">Blast:GTP-binding protein Rheb homolog</fullName>
    </submittedName>
</protein>
<evidence type="ECO:0000256" key="2">
    <source>
        <dbReference type="ARBA" id="ARBA00022723"/>
    </source>
</evidence>
<dbReference type="STRING" id="7266.A0A3B0JQB4"/>
<reference evidence="14" key="1">
    <citation type="submission" date="2018-01" db="EMBL/GenBank/DDBJ databases">
        <authorList>
            <person name="Alioto T."/>
            <person name="Alioto T."/>
        </authorList>
    </citation>
    <scope>NUCLEOTIDE SEQUENCE [LARGE SCALE GENOMIC DNA]</scope>
</reference>
<keyword evidence="9" id="KW-0636">Prenylation</keyword>
<keyword evidence="7" id="KW-0472">Membrane</keyword>
<evidence type="ECO:0000256" key="6">
    <source>
        <dbReference type="ARBA" id="ARBA00023134"/>
    </source>
</evidence>
<dbReference type="AlphaFoldDB" id="A0A3B0JQB4"/>
<keyword evidence="2" id="KW-0479">Metal-binding</keyword>
<dbReference type="OrthoDB" id="25818at2759"/>
<dbReference type="EMBL" id="OUUW01000008">
    <property type="protein sequence ID" value="SPP84387.1"/>
    <property type="molecule type" value="Genomic_DNA"/>
</dbReference>
<evidence type="ECO:0000256" key="9">
    <source>
        <dbReference type="ARBA" id="ARBA00023289"/>
    </source>
</evidence>
<evidence type="ECO:0000256" key="11">
    <source>
        <dbReference type="ARBA" id="ARBA00037969"/>
    </source>
</evidence>
<evidence type="ECO:0000313" key="13">
    <source>
        <dbReference type="EMBL" id="SPP84387.1"/>
    </source>
</evidence>
<evidence type="ECO:0000256" key="10">
    <source>
        <dbReference type="ARBA" id="ARBA00037811"/>
    </source>
</evidence>
<keyword evidence="3" id="KW-0547">Nucleotide-binding</keyword>
<dbReference type="InterPro" id="IPR020849">
    <property type="entry name" value="Small_GTPase_Ras-type"/>
</dbReference>
<keyword evidence="5" id="KW-0460">Magnesium</keyword>